<dbReference type="EMBL" id="FRCB01000003">
    <property type="protein sequence ID" value="SHL86755.1"/>
    <property type="molecule type" value="Genomic_DNA"/>
</dbReference>
<protein>
    <recommendedName>
        <fullName evidence="3">Roadblock/LAMTOR2 domain-containing protein</fullName>
    </recommendedName>
</protein>
<dbReference type="RefSeq" id="WP_149778997.1">
    <property type="nucleotide sequence ID" value="NZ_FRCB01000003.1"/>
</dbReference>
<evidence type="ECO:0008006" key="3">
    <source>
        <dbReference type="Google" id="ProtNLM"/>
    </source>
</evidence>
<gene>
    <name evidence="1" type="ORF">SAMN05443432_103201</name>
</gene>
<organism evidence="1 2">
    <name type="scientific">Roseovarius litoreus</name>
    <dbReference type="NCBI Taxonomy" id="1155722"/>
    <lineage>
        <taxon>Bacteria</taxon>
        <taxon>Pseudomonadati</taxon>
        <taxon>Pseudomonadota</taxon>
        <taxon>Alphaproteobacteria</taxon>
        <taxon>Rhodobacterales</taxon>
        <taxon>Roseobacteraceae</taxon>
        <taxon>Roseovarius</taxon>
    </lineage>
</organism>
<accession>A0A1M7E4S0</accession>
<sequence>MSLSDRLDEMRAGIAGCSLVSFGDLQTSLALRTSSAAPCPRERLDEIFAQAAAGFAAADRLAADAEPVGDLFVLTPSDVRVFVRSLRNAADVVCAVGETTDEIGTMTARAKRILDDAERTS</sequence>
<evidence type="ECO:0000313" key="1">
    <source>
        <dbReference type="EMBL" id="SHL86755.1"/>
    </source>
</evidence>
<evidence type="ECO:0000313" key="2">
    <source>
        <dbReference type="Proteomes" id="UP000322545"/>
    </source>
</evidence>
<keyword evidence="2" id="KW-1185">Reference proteome</keyword>
<proteinExistence type="predicted"/>
<dbReference type="AlphaFoldDB" id="A0A1M7E4S0"/>
<name>A0A1M7E4S0_9RHOB</name>
<dbReference type="Proteomes" id="UP000322545">
    <property type="component" value="Unassembled WGS sequence"/>
</dbReference>
<reference evidence="1 2" key="1">
    <citation type="submission" date="2016-11" db="EMBL/GenBank/DDBJ databases">
        <authorList>
            <person name="Varghese N."/>
            <person name="Submissions S."/>
        </authorList>
    </citation>
    <scope>NUCLEOTIDE SEQUENCE [LARGE SCALE GENOMIC DNA]</scope>
    <source>
        <strain evidence="1 2">DSM 28249</strain>
    </source>
</reference>